<sequence>MQSEKLKTAIEHEVDTRSVGLGVWLHRRTGGRIARLWRRRTIVLTTIGRRTGRPRTVLVQAFQDGPDVCVVAANSGLSKPPGWYFNLRADPHVVGELDGRRLQLRAEQLSDAEAERLWSERVLTIAPNYGKYEQRSGRIPPVFRLVPQQSPSGPADGGKRGTDRRTLRRARGPLPTSQIADGVWAIGPWGYTRTVVYLVHSGTGWTLVDAGWPGDGPSVEAAVATILGMQKPHSIVLTHVHPDHEGDSRRLAERWRCPVWVSRAELPIALRDFEQMRATPMPLDRWLVLPAMQLIGRKRRRLIFAAATLAPVVRAFDPATGVPDLPEWVAWSTPGHTVGHVSFFRPRDRVLLSGDAMVTARIDTLRHLISRRPGLSAPPWYTTVDADAACRSILQLAHLAPQVLGSGHGSPMTGSSTTQAVADFAERTRRQRRGTGTWRRRRWT</sequence>
<evidence type="ECO:0000256" key="3">
    <source>
        <dbReference type="SAM" id="MobiDB-lite"/>
    </source>
</evidence>
<dbReference type="PANTHER" id="PTHR39428">
    <property type="entry name" value="F420H(2)-DEPENDENT QUINONE REDUCTASE RV1261C"/>
    <property type="match status" value="1"/>
</dbReference>
<dbReference type="OrthoDB" id="8225825at2"/>
<dbReference type="InterPro" id="IPR001279">
    <property type="entry name" value="Metallo-B-lactamas"/>
</dbReference>
<proteinExistence type="inferred from homology"/>
<feature type="domain" description="Metallo-beta-lactamase" evidence="4">
    <location>
        <begin position="193"/>
        <end position="408"/>
    </location>
</feature>
<protein>
    <submittedName>
        <fullName evidence="5">Deazaflavin-dependent oxidoreductase, nitroreductase family</fullName>
    </submittedName>
</protein>
<dbReference type="Gene3D" id="2.30.110.10">
    <property type="entry name" value="Electron Transport, Fmn-binding Protein, Chain A"/>
    <property type="match status" value="1"/>
</dbReference>
<dbReference type="GO" id="GO:0016491">
    <property type="term" value="F:oxidoreductase activity"/>
    <property type="evidence" value="ECO:0007669"/>
    <property type="project" value="InterPro"/>
</dbReference>
<dbReference type="CDD" id="cd07721">
    <property type="entry name" value="yflN-like_MBL-fold"/>
    <property type="match status" value="1"/>
</dbReference>
<dbReference type="Pfam" id="PF00753">
    <property type="entry name" value="Lactamase_B"/>
    <property type="match status" value="1"/>
</dbReference>
<gene>
    <name evidence="5" type="ORF">SAMN05216199_1584</name>
</gene>
<dbReference type="Pfam" id="PF04075">
    <property type="entry name" value="F420H2_quin_red"/>
    <property type="match status" value="1"/>
</dbReference>
<dbReference type="SUPFAM" id="SSF50475">
    <property type="entry name" value="FMN-binding split barrel"/>
    <property type="match status" value="1"/>
</dbReference>
<dbReference type="InterPro" id="IPR012349">
    <property type="entry name" value="Split_barrel_FMN-bd"/>
</dbReference>
<organism evidence="5 6">
    <name type="scientific">Pedococcus cremeus</name>
    <dbReference type="NCBI Taxonomy" id="587636"/>
    <lineage>
        <taxon>Bacteria</taxon>
        <taxon>Bacillati</taxon>
        <taxon>Actinomycetota</taxon>
        <taxon>Actinomycetes</taxon>
        <taxon>Micrococcales</taxon>
        <taxon>Intrasporangiaceae</taxon>
        <taxon>Pedococcus</taxon>
    </lineage>
</organism>
<accession>A0A1H9TGA0</accession>
<feature type="region of interest" description="Disordered" evidence="3">
    <location>
        <begin position="144"/>
        <end position="172"/>
    </location>
</feature>
<dbReference type="SUPFAM" id="SSF56281">
    <property type="entry name" value="Metallo-hydrolase/oxidoreductase"/>
    <property type="match status" value="1"/>
</dbReference>
<comment type="similarity">
    <text evidence="1">Belongs to the F420H(2)-dependent quinone reductase family.</text>
</comment>
<evidence type="ECO:0000313" key="6">
    <source>
        <dbReference type="Proteomes" id="UP000199019"/>
    </source>
</evidence>
<evidence type="ECO:0000259" key="4">
    <source>
        <dbReference type="SMART" id="SM00849"/>
    </source>
</evidence>
<reference evidence="6" key="1">
    <citation type="submission" date="2016-10" db="EMBL/GenBank/DDBJ databases">
        <authorList>
            <person name="Varghese N."/>
            <person name="Submissions S."/>
        </authorList>
    </citation>
    <scope>NUCLEOTIDE SEQUENCE [LARGE SCALE GENOMIC DNA]</scope>
    <source>
        <strain evidence="6">CGMCC 1.6963</strain>
    </source>
</reference>
<dbReference type="RefSeq" id="WP_091756945.1">
    <property type="nucleotide sequence ID" value="NZ_FOHB01000002.1"/>
</dbReference>
<evidence type="ECO:0000256" key="1">
    <source>
        <dbReference type="ARBA" id="ARBA00008710"/>
    </source>
</evidence>
<dbReference type="GO" id="GO:0070967">
    <property type="term" value="F:coenzyme F420 binding"/>
    <property type="evidence" value="ECO:0007669"/>
    <property type="project" value="TreeGrafter"/>
</dbReference>
<name>A0A1H9TGA0_9MICO</name>
<evidence type="ECO:0000256" key="2">
    <source>
        <dbReference type="ARBA" id="ARBA00049106"/>
    </source>
</evidence>
<evidence type="ECO:0000313" key="5">
    <source>
        <dbReference type="EMBL" id="SER95859.1"/>
    </source>
</evidence>
<dbReference type="InterPro" id="IPR004378">
    <property type="entry name" value="F420H2_quin_Rdtase"/>
</dbReference>
<dbReference type="InterPro" id="IPR036866">
    <property type="entry name" value="RibonucZ/Hydroxyglut_hydro"/>
</dbReference>
<keyword evidence="6" id="KW-1185">Reference proteome</keyword>
<dbReference type="NCBIfam" id="TIGR00026">
    <property type="entry name" value="hi_GC_TIGR00026"/>
    <property type="match status" value="1"/>
</dbReference>
<dbReference type="GO" id="GO:0005886">
    <property type="term" value="C:plasma membrane"/>
    <property type="evidence" value="ECO:0007669"/>
    <property type="project" value="TreeGrafter"/>
</dbReference>
<dbReference type="Gene3D" id="3.60.15.10">
    <property type="entry name" value="Ribonuclease Z/Hydroxyacylglutathione hydrolase-like"/>
    <property type="match status" value="1"/>
</dbReference>
<dbReference type="Proteomes" id="UP000199019">
    <property type="component" value="Unassembled WGS sequence"/>
</dbReference>
<dbReference type="PANTHER" id="PTHR39428:SF1">
    <property type="entry name" value="F420H(2)-DEPENDENT QUINONE REDUCTASE RV1261C"/>
    <property type="match status" value="1"/>
</dbReference>
<dbReference type="EMBL" id="FOHB01000002">
    <property type="protein sequence ID" value="SER95859.1"/>
    <property type="molecule type" value="Genomic_DNA"/>
</dbReference>
<dbReference type="STRING" id="587636.SAMN05216199_1584"/>
<comment type="catalytic activity">
    <reaction evidence="2">
        <text>oxidized coenzyme F420-(gamma-L-Glu)(n) + a quinol + H(+) = reduced coenzyme F420-(gamma-L-Glu)(n) + a quinone</text>
        <dbReference type="Rhea" id="RHEA:39663"/>
        <dbReference type="Rhea" id="RHEA-COMP:12939"/>
        <dbReference type="Rhea" id="RHEA-COMP:14378"/>
        <dbReference type="ChEBI" id="CHEBI:15378"/>
        <dbReference type="ChEBI" id="CHEBI:24646"/>
        <dbReference type="ChEBI" id="CHEBI:132124"/>
        <dbReference type="ChEBI" id="CHEBI:133980"/>
        <dbReference type="ChEBI" id="CHEBI:139511"/>
    </reaction>
</comment>
<dbReference type="AlphaFoldDB" id="A0A1H9TGA0"/>
<dbReference type="SMART" id="SM00849">
    <property type="entry name" value="Lactamase_B"/>
    <property type="match status" value="1"/>
</dbReference>